<proteinExistence type="inferred from homology"/>
<evidence type="ECO:0000256" key="7">
    <source>
        <dbReference type="ARBA" id="ARBA00023237"/>
    </source>
</evidence>
<sequence length="745" mass="83917">MKKRIGILSFLISAAVFAQGTTIELDKSVIKNQNRERDFIVVPKVSKNTFTVTQEEIRERSYKNVEDVLKDAPGVIVNNTAFGPKIDMRGSGDKSLSRVKVMVDGISINPTEEAMASLPINSIPIESVKKIEIIPGGGATLYGSGSVGGVINIVTNSNATKDNFFMDLKYGSFDNRNFGFAGGQNVTDKLYLNYGFNYINTEGYRESEDNQNTTFLGGFDYKINERNKIRFQARTNKDKKDGTTEVSKKILAENRKAPGLNMDIDTDNTSYTFDYELRATDNLSFGATYFEQMQKRKIKAESIDDIEIVVTTGNRAPVELTNLFKDVPSMLDATMKEEKKGVKLKSVYNYNENKGSLTVGYDYLHAVNTRKSRVESKVLVDYFESRDRGYHWRKMGLNATEQGPLINNIDIKLKKDSHSLYAFNKYELTDKLDITAGIRGEKTIYSGYRKNGPNKIPFTGVKTSNIDTDESMKNYAGEVGTLYKYNDTGSVYLRYERGFVTPFAAQLTDKIHDSELNRGKGQSKPPQVNVASVYVANNLKAETTDTLEIGFRDYILNSYVALSLYATDTENEITTINSGVTNPAVRRWKYRNIGKTRRMGIELEAEQEFDRLSFQQSLSLVSAKVINGSEKYGIVKGQKIPMVPNMKLTLGAKYNITDNWSVLSSYTYVGSQEARELDKNDKVVEYKIKGHGVIDAGLNYKIDSYANLKFGIKNLTSTKYNLRETSLEAYPAPERNYYLELNVKF</sequence>
<dbReference type="Gene3D" id="2.170.130.10">
    <property type="entry name" value="TonB-dependent receptor, plug domain"/>
    <property type="match status" value="1"/>
</dbReference>
<evidence type="ECO:0000313" key="13">
    <source>
        <dbReference type="EMBL" id="QNM15069.1"/>
    </source>
</evidence>
<evidence type="ECO:0000256" key="9">
    <source>
        <dbReference type="RuleBase" id="RU003357"/>
    </source>
</evidence>
<accession>A0A7G9GW87</accession>
<dbReference type="GO" id="GO:0015344">
    <property type="term" value="F:siderophore uptake transmembrane transporter activity"/>
    <property type="evidence" value="ECO:0007669"/>
    <property type="project" value="TreeGrafter"/>
</dbReference>
<dbReference type="GO" id="GO:0044718">
    <property type="term" value="P:siderophore transmembrane transport"/>
    <property type="evidence" value="ECO:0007669"/>
    <property type="project" value="TreeGrafter"/>
</dbReference>
<dbReference type="InterPro" id="IPR036942">
    <property type="entry name" value="Beta-barrel_TonB_sf"/>
</dbReference>
<dbReference type="AlphaFoldDB" id="A0A7G9GW87"/>
<feature type="domain" description="TonB-dependent receptor plug" evidence="12">
    <location>
        <begin position="46"/>
        <end position="150"/>
    </location>
</feature>
<evidence type="ECO:0000259" key="11">
    <source>
        <dbReference type="Pfam" id="PF00593"/>
    </source>
</evidence>
<dbReference type="PANTHER" id="PTHR30069:SF27">
    <property type="entry name" value="BLL4766 PROTEIN"/>
    <property type="match status" value="1"/>
</dbReference>
<protein>
    <submittedName>
        <fullName evidence="13">TonB-dependent receptor</fullName>
    </submittedName>
</protein>
<dbReference type="InterPro" id="IPR039426">
    <property type="entry name" value="TonB-dep_rcpt-like"/>
</dbReference>
<dbReference type="EMBL" id="CP060637">
    <property type="protein sequence ID" value="QNM15069.1"/>
    <property type="molecule type" value="Genomic_DNA"/>
</dbReference>
<evidence type="ECO:0000256" key="10">
    <source>
        <dbReference type="SAM" id="SignalP"/>
    </source>
</evidence>
<comment type="subcellular location">
    <subcellularLocation>
        <location evidence="1 8">Cell outer membrane</location>
        <topology evidence="1 8">Multi-pass membrane protein</topology>
    </subcellularLocation>
</comment>
<keyword evidence="2 8" id="KW-0813">Transport</keyword>
<reference evidence="13 14" key="1">
    <citation type="submission" date="2020-08" db="EMBL/GenBank/DDBJ databases">
        <authorList>
            <person name="Liu C."/>
            <person name="Sun Q."/>
        </authorList>
    </citation>
    <scope>NUCLEOTIDE SEQUENCE [LARGE SCALE GENOMIC DNA]</scope>
    <source>
        <strain evidence="13 14">NSJ-57</strain>
    </source>
</reference>
<keyword evidence="6 8" id="KW-0472">Membrane</keyword>
<dbReference type="InterPro" id="IPR012910">
    <property type="entry name" value="Plug_dom"/>
</dbReference>
<dbReference type="Gene3D" id="2.40.170.20">
    <property type="entry name" value="TonB-dependent receptor, beta-barrel domain"/>
    <property type="match status" value="1"/>
</dbReference>
<name>A0A7G9GW87_9FUSO</name>
<evidence type="ECO:0000256" key="1">
    <source>
        <dbReference type="ARBA" id="ARBA00004571"/>
    </source>
</evidence>
<keyword evidence="13" id="KW-0675">Receptor</keyword>
<keyword evidence="3 8" id="KW-1134">Transmembrane beta strand</keyword>
<dbReference type="PROSITE" id="PS52016">
    <property type="entry name" value="TONB_DEPENDENT_REC_3"/>
    <property type="match status" value="1"/>
</dbReference>
<dbReference type="InterPro" id="IPR000531">
    <property type="entry name" value="Beta-barrel_TonB"/>
</dbReference>
<comment type="similarity">
    <text evidence="8 9">Belongs to the TonB-dependent receptor family.</text>
</comment>
<organism evidence="13 14">
    <name type="scientific">Fusobacterium hominis</name>
    <dbReference type="NCBI Taxonomy" id="2764326"/>
    <lineage>
        <taxon>Bacteria</taxon>
        <taxon>Fusobacteriati</taxon>
        <taxon>Fusobacteriota</taxon>
        <taxon>Fusobacteriia</taxon>
        <taxon>Fusobacteriales</taxon>
        <taxon>Fusobacteriaceae</taxon>
        <taxon>Fusobacterium</taxon>
    </lineage>
</organism>
<evidence type="ECO:0000256" key="5">
    <source>
        <dbReference type="ARBA" id="ARBA00023077"/>
    </source>
</evidence>
<keyword evidence="5 9" id="KW-0798">TonB box</keyword>
<dbReference type="KEGG" id="fho:H9Q81_09155"/>
<feature type="signal peptide" evidence="10">
    <location>
        <begin position="1"/>
        <end position="18"/>
    </location>
</feature>
<dbReference type="Proteomes" id="UP000515913">
    <property type="component" value="Chromosome"/>
</dbReference>
<evidence type="ECO:0000256" key="3">
    <source>
        <dbReference type="ARBA" id="ARBA00022452"/>
    </source>
</evidence>
<keyword evidence="10" id="KW-0732">Signal</keyword>
<evidence type="ECO:0000259" key="12">
    <source>
        <dbReference type="Pfam" id="PF07715"/>
    </source>
</evidence>
<dbReference type="Pfam" id="PF07715">
    <property type="entry name" value="Plug"/>
    <property type="match status" value="1"/>
</dbReference>
<dbReference type="PANTHER" id="PTHR30069">
    <property type="entry name" value="TONB-DEPENDENT OUTER MEMBRANE RECEPTOR"/>
    <property type="match status" value="1"/>
</dbReference>
<dbReference type="Pfam" id="PF00593">
    <property type="entry name" value="TonB_dep_Rec_b-barrel"/>
    <property type="match status" value="1"/>
</dbReference>
<evidence type="ECO:0000256" key="4">
    <source>
        <dbReference type="ARBA" id="ARBA00022692"/>
    </source>
</evidence>
<feature type="chain" id="PRO_5028804655" evidence="10">
    <location>
        <begin position="19"/>
        <end position="745"/>
    </location>
</feature>
<evidence type="ECO:0000313" key="14">
    <source>
        <dbReference type="Proteomes" id="UP000515913"/>
    </source>
</evidence>
<dbReference type="CDD" id="cd01347">
    <property type="entry name" value="ligand_gated_channel"/>
    <property type="match status" value="1"/>
</dbReference>
<feature type="domain" description="TonB-dependent receptor-like beta-barrel" evidence="11">
    <location>
        <begin position="249"/>
        <end position="715"/>
    </location>
</feature>
<evidence type="ECO:0000256" key="2">
    <source>
        <dbReference type="ARBA" id="ARBA00022448"/>
    </source>
</evidence>
<dbReference type="RefSeq" id="WP_187422823.1">
    <property type="nucleotide sequence ID" value="NZ_CP060637.1"/>
</dbReference>
<gene>
    <name evidence="13" type="ORF">H9Q81_09155</name>
</gene>
<dbReference type="SUPFAM" id="SSF56935">
    <property type="entry name" value="Porins"/>
    <property type="match status" value="1"/>
</dbReference>
<evidence type="ECO:0000256" key="8">
    <source>
        <dbReference type="PROSITE-ProRule" id="PRU01360"/>
    </source>
</evidence>
<evidence type="ECO:0000256" key="6">
    <source>
        <dbReference type="ARBA" id="ARBA00023136"/>
    </source>
</evidence>
<keyword evidence="7 8" id="KW-0998">Cell outer membrane</keyword>
<dbReference type="InterPro" id="IPR037066">
    <property type="entry name" value="Plug_dom_sf"/>
</dbReference>
<keyword evidence="4 8" id="KW-0812">Transmembrane</keyword>
<keyword evidence="14" id="KW-1185">Reference proteome</keyword>
<dbReference type="GO" id="GO:0009279">
    <property type="term" value="C:cell outer membrane"/>
    <property type="evidence" value="ECO:0007669"/>
    <property type="project" value="UniProtKB-SubCell"/>
</dbReference>